<evidence type="ECO:0000313" key="2">
    <source>
        <dbReference type="Proteomes" id="UP001428817"/>
    </source>
</evidence>
<dbReference type="Pfam" id="PF09355">
    <property type="entry name" value="Phage_Gp19"/>
    <property type="match status" value="1"/>
</dbReference>
<gene>
    <name evidence="1" type="ORF">GCM10023321_20260</name>
</gene>
<proteinExistence type="predicted"/>
<dbReference type="Proteomes" id="UP001428817">
    <property type="component" value="Unassembled WGS sequence"/>
</dbReference>
<sequence length="219" mass="23729">MDESETRIVAAQLDDTELLITGRVPDLDAKITSGAVDAGVVVMVEADAVLRLIRNPNGYRTETDGNYSYEIDQRVASGRLMILDEEWALLGIRAAVFTIVPRMYVPGECFGGTAAWALTTQPYGPEQGEAAPCTITRQVIVRRPDRRVKVGPADNGDVRSVRSQPAGAFLADAMVQAVIGSGGRPLPVMVPVAIPVPRYVTWVRKISARRPSDSLILRS</sequence>
<comment type="caution">
    <text evidence="1">The sequence shown here is derived from an EMBL/GenBank/DDBJ whole genome shotgun (WGS) entry which is preliminary data.</text>
</comment>
<reference evidence="2" key="1">
    <citation type="journal article" date="2019" name="Int. J. Syst. Evol. Microbiol.">
        <title>The Global Catalogue of Microorganisms (GCM) 10K type strain sequencing project: providing services to taxonomists for standard genome sequencing and annotation.</title>
        <authorList>
            <consortium name="The Broad Institute Genomics Platform"/>
            <consortium name="The Broad Institute Genome Sequencing Center for Infectious Disease"/>
            <person name="Wu L."/>
            <person name="Ma J."/>
        </authorList>
    </citation>
    <scope>NUCLEOTIDE SEQUENCE [LARGE SCALE GENOMIC DNA]</scope>
    <source>
        <strain evidence="2">JCM 18303</strain>
    </source>
</reference>
<organism evidence="1 2">
    <name type="scientific">Pseudonocardia eucalypti</name>
    <dbReference type="NCBI Taxonomy" id="648755"/>
    <lineage>
        <taxon>Bacteria</taxon>
        <taxon>Bacillati</taxon>
        <taxon>Actinomycetota</taxon>
        <taxon>Actinomycetes</taxon>
        <taxon>Pseudonocardiales</taxon>
        <taxon>Pseudonocardiaceae</taxon>
        <taxon>Pseudonocardia</taxon>
    </lineage>
</organism>
<dbReference type="InterPro" id="IPR018963">
    <property type="entry name" value="Mycophage_D29_Gp19"/>
</dbReference>
<evidence type="ECO:0000313" key="1">
    <source>
        <dbReference type="EMBL" id="GAA5152104.1"/>
    </source>
</evidence>
<keyword evidence="2" id="KW-1185">Reference proteome</keyword>
<name>A0ABP9Q0G6_9PSEU</name>
<dbReference type="EMBL" id="BAABJP010000007">
    <property type="protein sequence ID" value="GAA5152104.1"/>
    <property type="molecule type" value="Genomic_DNA"/>
</dbReference>
<dbReference type="RefSeq" id="WP_185066534.1">
    <property type="nucleotide sequence ID" value="NZ_BAABJP010000007.1"/>
</dbReference>
<accession>A0ABP9Q0G6</accession>
<protein>
    <submittedName>
        <fullName evidence="1">Uncharacterized protein</fullName>
    </submittedName>
</protein>